<feature type="domain" description="Protein kinase" evidence="11">
    <location>
        <begin position="74"/>
        <end position="328"/>
    </location>
</feature>
<dbReference type="InterPro" id="IPR011009">
    <property type="entry name" value="Kinase-like_dom_sf"/>
</dbReference>
<dbReference type="AlphaFoldDB" id="A0ABD1RDI8"/>
<keyword evidence="5 8" id="KW-0547">Nucleotide-binding</keyword>
<keyword evidence="4" id="KW-0808">Transferase</keyword>
<evidence type="ECO:0000256" key="4">
    <source>
        <dbReference type="ARBA" id="ARBA00022679"/>
    </source>
</evidence>
<evidence type="ECO:0000256" key="9">
    <source>
        <dbReference type="RuleBase" id="RU000304"/>
    </source>
</evidence>
<gene>
    <name evidence="12" type="ORF">Adt_31239</name>
</gene>
<evidence type="ECO:0000259" key="11">
    <source>
        <dbReference type="PROSITE" id="PS50011"/>
    </source>
</evidence>
<proteinExistence type="inferred from homology"/>
<keyword evidence="7 8" id="KW-0067">ATP-binding</keyword>
<dbReference type="InterPro" id="IPR008271">
    <property type="entry name" value="Ser/Thr_kinase_AS"/>
</dbReference>
<dbReference type="Gene3D" id="3.30.200.20">
    <property type="entry name" value="Phosphorylase Kinase, domain 1"/>
    <property type="match status" value="1"/>
</dbReference>
<evidence type="ECO:0000256" key="8">
    <source>
        <dbReference type="PROSITE-ProRule" id="PRU10141"/>
    </source>
</evidence>
<dbReference type="Proteomes" id="UP001604336">
    <property type="component" value="Unassembled WGS sequence"/>
</dbReference>
<reference evidence="13" key="1">
    <citation type="submission" date="2024-07" db="EMBL/GenBank/DDBJ databases">
        <title>Two chromosome-level genome assemblies of Korean endemic species Abeliophyllum distichum and Forsythia ovata (Oleaceae).</title>
        <authorList>
            <person name="Jang H."/>
        </authorList>
    </citation>
    <scope>NUCLEOTIDE SEQUENCE [LARGE SCALE GENOMIC DNA]</scope>
</reference>
<dbReference type="EMBL" id="JBFOLK010000009">
    <property type="protein sequence ID" value="KAL2486483.1"/>
    <property type="molecule type" value="Genomic_DNA"/>
</dbReference>
<evidence type="ECO:0000256" key="3">
    <source>
        <dbReference type="ARBA" id="ARBA00022527"/>
    </source>
</evidence>
<dbReference type="PROSITE" id="PS00107">
    <property type="entry name" value="PROTEIN_KINASE_ATP"/>
    <property type="match status" value="1"/>
</dbReference>
<protein>
    <submittedName>
        <fullName evidence="12">Protein kinase APK1B</fullName>
    </submittedName>
</protein>
<dbReference type="PROSITE" id="PS00108">
    <property type="entry name" value="PROTEIN_KINASE_ST"/>
    <property type="match status" value="1"/>
</dbReference>
<evidence type="ECO:0000313" key="12">
    <source>
        <dbReference type="EMBL" id="KAL2486483.1"/>
    </source>
</evidence>
<dbReference type="Gene3D" id="1.10.510.10">
    <property type="entry name" value="Transferase(Phosphotransferase) domain 1"/>
    <property type="match status" value="1"/>
</dbReference>
<organism evidence="12 13">
    <name type="scientific">Abeliophyllum distichum</name>
    <dbReference type="NCBI Taxonomy" id="126358"/>
    <lineage>
        <taxon>Eukaryota</taxon>
        <taxon>Viridiplantae</taxon>
        <taxon>Streptophyta</taxon>
        <taxon>Embryophyta</taxon>
        <taxon>Tracheophyta</taxon>
        <taxon>Spermatophyta</taxon>
        <taxon>Magnoliopsida</taxon>
        <taxon>eudicotyledons</taxon>
        <taxon>Gunneridae</taxon>
        <taxon>Pentapetalae</taxon>
        <taxon>asterids</taxon>
        <taxon>lamiids</taxon>
        <taxon>Lamiales</taxon>
        <taxon>Oleaceae</taxon>
        <taxon>Forsythieae</taxon>
        <taxon>Abeliophyllum</taxon>
    </lineage>
</organism>
<evidence type="ECO:0000256" key="10">
    <source>
        <dbReference type="SAM" id="MobiDB-lite"/>
    </source>
</evidence>
<dbReference type="GO" id="GO:0005886">
    <property type="term" value="C:plasma membrane"/>
    <property type="evidence" value="ECO:0007669"/>
    <property type="project" value="UniProtKB-SubCell"/>
</dbReference>
<keyword evidence="2" id="KW-1003">Cell membrane</keyword>
<evidence type="ECO:0000256" key="1">
    <source>
        <dbReference type="ARBA" id="ARBA00004236"/>
    </source>
</evidence>
<dbReference type="GO" id="GO:0005524">
    <property type="term" value="F:ATP binding"/>
    <property type="evidence" value="ECO:0007669"/>
    <property type="project" value="UniProtKB-UniRule"/>
</dbReference>
<keyword evidence="13" id="KW-1185">Reference proteome</keyword>
<keyword evidence="3 9" id="KW-0723">Serine/threonine-protein kinase</keyword>
<evidence type="ECO:0000256" key="2">
    <source>
        <dbReference type="ARBA" id="ARBA00022475"/>
    </source>
</evidence>
<evidence type="ECO:0000256" key="6">
    <source>
        <dbReference type="ARBA" id="ARBA00022777"/>
    </source>
</evidence>
<feature type="binding site" evidence="8">
    <location>
        <position position="102"/>
    </location>
    <ligand>
        <name>ATP</name>
        <dbReference type="ChEBI" id="CHEBI:30616"/>
    </ligand>
</feature>
<dbReference type="SUPFAM" id="SSF56112">
    <property type="entry name" value="Protein kinase-like (PK-like)"/>
    <property type="match status" value="1"/>
</dbReference>
<dbReference type="PANTHER" id="PTHR45621">
    <property type="entry name" value="OS01G0588500 PROTEIN-RELATED"/>
    <property type="match status" value="1"/>
</dbReference>
<comment type="similarity">
    <text evidence="9">Belongs to the protein kinase superfamily.</text>
</comment>
<dbReference type="GO" id="GO:0004674">
    <property type="term" value="F:protein serine/threonine kinase activity"/>
    <property type="evidence" value="ECO:0007669"/>
    <property type="project" value="UniProtKB-KW"/>
</dbReference>
<dbReference type="PROSITE" id="PS50011">
    <property type="entry name" value="PROTEIN_KINASE_DOM"/>
    <property type="match status" value="1"/>
</dbReference>
<dbReference type="InterPro" id="IPR001245">
    <property type="entry name" value="Ser-Thr/Tyr_kinase_cat_dom"/>
</dbReference>
<dbReference type="Pfam" id="PF07714">
    <property type="entry name" value="PK_Tyr_Ser-Thr"/>
    <property type="match status" value="1"/>
</dbReference>
<feature type="compositionally biased region" description="Polar residues" evidence="10">
    <location>
        <begin position="18"/>
        <end position="28"/>
    </location>
</feature>
<dbReference type="InterPro" id="IPR000719">
    <property type="entry name" value="Prot_kinase_dom"/>
</dbReference>
<dbReference type="InterPro" id="IPR050823">
    <property type="entry name" value="Plant_Ser_Thr_Prot_Kinase"/>
</dbReference>
<dbReference type="FunFam" id="1.10.510.10:FF:000095">
    <property type="entry name" value="protein STRUBBELIG-RECEPTOR FAMILY 8"/>
    <property type="match status" value="1"/>
</dbReference>
<name>A0ABD1RDI8_9LAMI</name>
<evidence type="ECO:0000313" key="13">
    <source>
        <dbReference type="Proteomes" id="UP001604336"/>
    </source>
</evidence>
<sequence length="375" mass="41649">MGICLSTRINAESPAHTGGNSKFVSTDGNGMGNTSGDFMLGSVPPTPRSEGEILQSSNLKNFKLSDLKMATRNFRPDSVLGEGGFGSIFKGWIDEDSFTAAKPRTGMAKVNYLGQFSHPHLVKLIGYCLEDEHRLLVYEFMHRGSLDNHLFRRGSYFHPLSWILRLKVALGAAKGLAFLHSGETKVIYRDFKASNILLDSNYNARLSDFGLAKEGPTGYGFAAPEYLTTGHLTAKTDVYSYGVVLLEMLSGRRAIDENRPSRQQKLVEWAKPHLANKHKLFRVLDNRLEGQYTIDVAHRVANLTLQCISSEPNLRPTMKEIVKELEQLQDFKSVANTCSKASQGPRRCRQSANDADNKNTNAAYPRPSASPLYSK</sequence>
<feature type="region of interest" description="Disordered" evidence="10">
    <location>
        <begin position="9"/>
        <end position="28"/>
    </location>
</feature>
<keyword evidence="6 12" id="KW-0418">Kinase</keyword>
<comment type="caution">
    <text evidence="12">The sequence shown here is derived from an EMBL/GenBank/DDBJ whole genome shotgun (WGS) entry which is preliminary data.</text>
</comment>
<feature type="region of interest" description="Disordered" evidence="10">
    <location>
        <begin position="339"/>
        <end position="375"/>
    </location>
</feature>
<accession>A0ABD1RDI8</accession>
<dbReference type="InterPro" id="IPR017441">
    <property type="entry name" value="Protein_kinase_ATP_BS"/>
</dbReference>
<feature type="compositionally biased region" description="Low complexity" evidence="10">
    <location>
        <begin position="352"/>
        <end position="363"/>
    </location>
</feature>
<evidence type="ECO:0000256" key="7">
    <source>
        <dbReference type="ARBA" id="ARBA00022840"/>
    </source>
</evidence>
<comment type="subcellular location">
    <subcellularLocation>
        <location evidence="1">Cell membrane</location>
    </subcellularLocation>
</comment>
<evidence type="ECO:0000256" key="5">
    <source>
        <dbReference type="ARBA" id="ARBA00022741"/>
    </source>
</evidence>
<keyword evidence="2" id="KW-0472">Membrane</keyword>